<name>A0A8H5ERA2_9AGAR</name>
<keyword evidence="3" id="KW-1185">Reference proteome</keyword>
<dbReference type="Gene3D" id="3.20.20.80">
    <property type="entry name" value="Glycosidases"/>
    <property type="match status" value="1"/>
</dbReference>
<dbReference type="EMBL" id="JAACJJ010000060">
    <property type="protein sequence ID" value="KAF5309223.1"/>
    <property type="molecule type" value="Genomic_DNA"/>
</dbReference>
<dbReference type="GO" id="GO:0005829">
    <property type="term" value="C:cytosol"/>
    <property type="evidence" value="ECO:0007669"/>
    <property type="project" value="UniProtKB-SubCell"/>
</dbReference>
<accession>A0A8H5ERA2</accession>
<dbReference type="OrthoDB" id="284473at2759"/>
<dbReference type="GO" id="GO:0033925">
    <property type="term" value="F:mannosyl-glycoprotein endo-beta-N-acetylglucosaminidase activity"/>
    <property type="evidence" value="ECO:0007669"/>
    <property type="project" value="UniProtKB-EC"/>
</dbReference>
<dbReference type="PANTHER" id="PTHR13246:SF1">
    <property type="entry name" value="CYTOSOLIC ENDO-BETA-N-ACETYLGLUCOSAMINIDASE"/>
    <property type="match status" value="1"/>
</dbReference>
<dbReference type="Gene3D" id="2.60.120.260">
    <property type="entry name" value="Galactose-binding domain-like"/>
    <property type="match status" value="1"/>
</dbReference>
<comment type="caution">
    <text evidence="2">The sequence shown here is derived from an EMBL/GenBank/DDBJ whole genome shotgun (WGS) entry which is preliminary data.</text>
</comment>
<reference evidence="2 3" key="1">
    <citation type="journal article" date="2020" name="ISME J.">
        <title>Uncovering the hidden diversity of litter-decomposition mechanisms in mushroom-forming fungi.</title>
        <authorList>
            <person name="Floudas D."/>
            <person name="Bentzer J."/>
            <person name="Ahren D."/>
            <person name="Johansson T."/>
            <person name="Persson P."/>
            <person name="Tunlid A."/>
        </authorList>
    </citation>
    <scope>NUCLEOTIDE SEQUENCE [LARGE SCALE GENOMIC DNA]</scope>
    <source>
        <strain evidence="2 3">CBS 101986</strain>
    </source>
</reference>
<evidence type="ECO:0000259" key="1">
    <source>
        <dbReference type="Pfam" id="PF03644"/>
    </source>
</evidence>
<dbReference type="AlphaFoldDB" id="A0A8H5ERA2"/>
<dbReference type="Pfam" id="PF03644">
    <property type="entry name" value="Glyco_hydro_85"/>
    <property type="match status" value="1"/>
</dbReference>
<proteinExistence type="predicted"/>
<gene>
    <name evidence="2" type="ORF">D9619_012732</name>
</gene>
<dbReference type="InterPro" id="IPR032979">
    <property type="entry name" value="ENGase"/>
</dbReference>
<evidence type="ECO:0000313" key="2">
    <source>
        <dbReference type="EMBL" id="KAF5309223.1"/>
    </source>
</evidence>
<protein>
    <recommendedName>
        <fullName evidence="1">Cytosolic endo-beta-N-acetylglucosaminidase TIM barrel domain-containing protein</fullName>
    </recommendedName>
</protein>
<organism evidence="2 3">
    <name type="scientific">Psilocybe cf. subviscida</name>
    <dbReference type="NCBI Taxonomy" id="2480587"/>
    <lineage>
        <taxon>Eukaryota</taxon>
        <taxon>Fungi</taxon>
        <taxon>Dikarya</taxon>
        <taxon>Basidiomycota</taxon>
        <taxon>Agaricomycotina</taxon>
        <taxon>Agaricomycetes</taxon>
        <taxon>Agaricomycetidae</taxon>
        <taxon>Agaricales</taxon>
        <taxon>Agaricineae</taxon>
        <taxon>Strophariaceae</taxon>
        <taxon>Psilocybe</taxon>
    </lineage>
</organism>
<sequence>MPIQGSNQPTPRQPLFFQSLQGIDDWQPDPKSHEGTLKFVPRTPSASSVSRGKLLVCHDYKGGYTESLFSRSYTFNFWSTCDTFVYFSHHRITIPPPGWITAAHRHGVKMLGTIIFEGGGEEDCLRLLVGKIPGQVGQATASRSLPLSPYYAKLLAEIARDRGFDGYLLNFECELKGGYEQTRALAAWITLFQSEILEKVGPHGETVWYDSVVINGQLAWQDRLNSYNLPFFLSSSSLFSNYTWRNHYPALTAQYFLSLDPALVGNTPQSHSQQTPKTLQDIYMGVDVWGRGSHGGGGFGCYKALNHISPDSLGLSVALFGMAWSWESEQDKPEWTWNAWWDYERQLWTGIREGETVQLPEMRRKPGEDECTHGPFQPIASFFAIHPPPDPADLAFHTTFCPGSGVNWFVNGVSVYRSVNGWTDIHKQTSVGDLLWPNPTLYWDDEREDKIPTAKSAFCMDAAWNGGNSVRIIISCTGSEDELAAYRPLWLPIQSLSINPQKTYEAAIIYKLEEGALGVETELALIVKSIPGSKADVVCNIISVTNTDMEEGWAKISVKFNTSTTDGIIVPTPNVAIGFVVAVVAEDPAASFNIPFLLGQLNVHACVPDSFAEEEAITLWANYKPSTSSASGSLTWEVAASFPHITSISITSPEDPISAWNQQPTIKWFPSFLYFNIYAQVFRDEWNVGTAEHATWIGTSGWDGQQNGFTVARHNLPFSVPPKRKVRLYVRGVNDRGMVMRWADCAYVDAVFS</sequence>
<feature type="domain" description="Cytosolic endo-beta-N-acetylglucosaminidase TIM barrel" evidence="1">
    <location>
        <begin position="71"/>
        <end position="408"/>
    </location>
</feature>
<evidence type="ECO:0000313" key="3">
    <source>
        <dbReference type="Proteomes" id="UP000567179"/>
    </source>
</evidence>
<dbReference type="Proteomes" id="UP000567179">
    <property type="component" value="Unassembled WGS sequence"/>
</dbReference>
<dbReference type="InterPro" id="IPR005201">
    <property type="entry name" value="TIM_ENGase"/>
</dbReference>
<dbReference type="PANTHER" id="PTHR13246">
    <property type="entry name" value="ENDO BETA N-ACETYLGLUCOSAMINIDASE"/>
    <property type="match status" value="1"/>
</dbReference>